<dbReference type="PROSITE" id="PS50931">
    <property type="entry name" value="HTH_LYSR"/>
    <property type="match status" value="1"/>
</dbReference>
<sequence length="296" mass="33769">MSLTKFEIINTIVDTGSLTKAAESLGLTQSAVSHAISSLESEWGFSIMNRDRSGIRLTSNGERMIKYIRTILQHNELLQQEVAAIHGLETGTIRIGTFTSVSTQWIPGIIKEFQIQYPSIQIKLLEGDHYDEIEQWLLDGSIDLGFLTKPSSKTLDFLPLKKDEIRCILPINHRLCEKEYISYEDIKDEAFIMPKWGTHNDILRFITKNNQSLKVKYEVADDQAIISMVRHGLGITILPEMVLFNLLHGIKVMNMEGEYFRTIGLATPSLKKISPAAKRFIEIVKTWLQQQNLLDY</sequence>
<keyword evidence="7" id="KW-1185">Reference proteome</keyword>
<dbReference type="GO" id="GO:0005829">
    <property type="term" value="C:cytosol"/>
    <property type="evidence" value="ECO:0007669"/>
    <property type="project" value="TreeGrafter"/>
</dbReference>
<comment type="caution">
    <text evidence="6">The sequence shown here is derived from an EMBL/GenBank/DDBJ whole genome shotgun (WGS) entry which is preliminary data.</text>
</comment>
<keyword evidence="2" id="KW-0805">Transcription regulation</keyword>
<organism evidence="6 7">
    <name type="scientific">Peribacillus faecalis</name>
    <dbReference type="NCBI Taxonomy" id="2772559"/>
    <lineage>
        <taxon>Bacteria</taxon>
        <taxon>Bacillati</taxon>
        <taxon>Bacillota</taxon>
        <taxon>Bacilli</taxon>
        <taxon>Bacillales</taxon>
        <taxon>Bacillaceae</taxon>
        <taxon>Peribacillus</taxon>
    </lineage>
</organism>
<dbReference type="InterPro" id="IPR000847">
    <property type="entry name" value="LysR_HTH_N"/>
</dbReference>
<dbReference type="InterPro" id="IPR005119">
    <property type="entry name" value="LysR_subst-bd"/>
</dbReference>
<name>A0A927CX05_9BACI</name>
<proteinExistence type="inferred from homology"/>
<keyword evidence="4" id="KW-0804">Transcription</keyword>
<dbReference type="CDD" id="cd05466">
    <property type="entry name" value="PBP2_LTTR_substrate"/>
    <property type="match status" value="1"/>
</dbReference>
<dbReference type="Proteomes" id="UP000602076">
    <property type="component" value="Unassembled WGS sequence"/>
</dbReference>
<dbReference type="RefSeq" id="WP_190998231.1">
    <property type="nucleotide sequence ID" value="NZ_JACXSI010000022.1"/>
</dbReference>
<comment type="similarity">
    <text evidence="1">Belongs to the LysR transcriptional regulatory family.</text>
</comment>
<evidence type="ECO:0000256" key="1">
    <source>
        <dbReference type="ARBA" id="ARBA00009437"/>
    </source>
</evidence>
<dbReference type="EMBL" id="JACXSI010000022">
    <property type="protein sequence ID" value="MBD3108694.1"/>
    <property type="molecule type" value="Genomic_DNA"/>
</dbReference>
<dbReference type="Gene3D" id="1.10.10.10">
    <property type="entry name" value="Winged helix-like DNA-binding domain superfamily/Winged helix DNA-binding domain"/>
    <property type="match status" value="1"/>
</dbReference>
<dbReference type="AlphaFoldDB" id="A0A927CX05"/>
<dbReference type="InterPro" id="IPR036388">
    <property type="entry name" value="WH-like_DNA-bd_sf"/>
</dbReference>
<evidence type="ECO:0000256" key="4">
    <source>
        <dbReference type="ARBA" id="ARBA00023163"/>
    </source>
</evidence>
<dbReference type="InterPro" id="IPR050950">
    <property type="entry name" value="HTH-type_LysR_regulators"/>
</dbReference>
<evidence type="ECO:0000256" key="3">
    <source>
        <dbReference type="ARBA" id="ARBA00023125"/>
    </source>
</evidence>
<protein>
    <submittedName>
        <fullName evidence="6">LysR family transcriptional regulator</fullName>
    </submittedName>
</protein>
<keyword evidence="3" id="KW-0238">DNA-binding</keyword>
<dbReference type="GO" id="GO:0003677">
    <property type="term" value="F:DNA binding"/>
    <property type="evidence" value="ECO:0007669"/>
    <property type="project" value="UniProtKB-KW"/>
</dbReference>
<dbReference type="InterPro" id="IPR036390">
    <property type="entry name" value="WH_DNA-bd_sf"/>
</dbReference>
<feature type="domain" description="HTH lysR-type" evidence="5">
    <location>
        <begin position="1"/>
        <end position="58"/>
    </location>
</feature>
<dbReference type="SUPFAM" id="SSF53850">
    <property type="entry name" value="Periplasmic binding protein-like II"/>
    <property type="match status" value="1"/>
</dbReference>
<dbReference type="PANTHER" id="PTHR30419:SF24">
    <property type="entry name" value="HTH-TYPE TRANSCRIPTIONAL REGULATOR CZCR"/>
    <property type="match status" value="1"/>
</dbReference>
<evidence type="ECO:0000313" key="6">
    <source>
        <dbReference type="EMBL" id="MBD3108694.1"/>
    </source>
</evidence>
<dbReference type="PRINTS" id="PR00039">
    <property type="entry name" value="HTHLYSR"/>
</dbReference>
<evidence type="ECO:0000256" key="2">
    <source>
        <dbReference type="ARBA" id="ARBA00023015"/>
    </source>
</evidence>
<dbReference type="PANTHER" id="PTHR30419">
    <property type="entry name" value="HTH-TYPE TRANSCRIPTIONAL REGULATOR YBHD"/>
    <property type="match status" value="1"/>
</dbReference>
<dbReference type="Pfam" id="PF03466">
    <property type="entry name" value="LysR_substrate"/>
    <property type="match status" value="1"/>
</dbReference>
<dbReference type="FunFam" id="1.10.10.10:FF:000001">
    <property type="entry name" value="LysR family transcriptional regulator"/>
    <property type="match status" value="1"/>
</dbReference>
<dbReference type="SUPFAM" id="SSF46785">
    <property type="entry name" value="Winged helix' DNA-binding domain"/>
    <property type="match status" value="1"/>
</dbReference>
<evidence type="ECO:0000259" key="5">
    <source>
        <dbReference type="PROSITE" id="PS50931"/>
    </source>
</evidence>
<dbReference type="Gene3D" id="3.40.190.290">
    <property type="match status" value="1"/>
</dbReference>
<reference evidence="6" key="1">
    <citation type="submission" date="2020-09" db="EMBL/GenBank/DDBJ databases">
        <title>Bacillus faecalis sp. nov., a moderately halophilic bacterium isolated from cow faeces.</title>
        <authorList>
            <person name="Jiang L."/>
            <person name="Lee J."/>
        </authorList>
    </citation>
    <scope>NUCLEOTIDE SEQUENCE</scope>
    <source>
        <strain evidence="6">AGMB 02131</strain>
    </source>
</reference>
<dbReference type="GO" id="GO:0003700">
    <property type="term" value="F:DNA-binding transcription factor activity"/>
    <property type="evidence" value="ECO:0007669"/>
    <property type="project" value="InterPro"/>
</dbReference>
<dbReference type="Pfam" id="PF00126">
    <property type="entry name" value="HTH_1"/>
    <property type="match status" value="1"/>
</dbReference>
<accession>A0A927CX05</accession>
<gene>
    <name evidence="6" type="ORF">IEO70_09975</name>
</gene>
<evidence type="ECO:0000313" key="7">
    <source>
        <dbReference type="Proteomes" id="UP000602076"/>
    </source>
</evidence>